<accession>A0A0V0RZZ3</accession>
<proteinExistence type="inferred from homology"/>
<name>A0A0V0RZZ3_9BILA</name>
<feature type="transmembrane region" description="Helical" evidence="4">
    <location>
        <begin position="60"/>
        <end position="88"/>
    </location>
</feature>
<dbReference type="OrthoDB" id="161814at2759"/>
<keyword evidence="1 4" id="KW-0812">Transmembrane</keyword>
<comment type="caution">
    <text evidence="5">The sequence shown here is derived from an EMBL/GenBank/DDBJ whole genome shotgun (WGS) entry which is preliminary data.</text>
</comment>
<dbReference type="PROSITE" id="PS51257">
    <property type="entry name" value="PROKAR_LIPOPROTEIN"/>
    <property type="match status" value="1"/>
</dbReference>
<comment type="similarity">
    <text evidence="4">Belongs to the copper transporter (Ctr) (TC 1.A.56) family. SLC31A subfamily.</text>
</comment>
<keyword evidence="6" id="KW-1185">Reference proteome</keyword>
<dbReference type="Proteomes" id="UP000054630">
    <property type="component" value="Unassembled WGS sequence"/>
</dbReference>
<dbReference type="AlphaFoldDB" id="A0A0V0RZZ3"/>
<evidence type="ECO:0000256" key="4">
    <source>
        <dbReference type="RuleBase" id="RU367022"/>
    </source>
</evidence>
<dbReference type="GO" id="GO:0005375">
    <property type="term" value="F:copper ion transmembrane transporter activity"/>
    <property type="evidence" value="ECO:0007669"/>
    <property type="project" value="UniProtKB-UniRule"/>
</dbReference>
<keyword evidence="4" id="KW-0813">Transport</keyword>
<keyword evidence="4" id="KW-0187">Copper transport</keyword>
<gene>
    <name evidence="5" type="primary">SLC31A1</name>
    <name evidence="5" type="ORF">T07_7292</name>
</gene>
<dbReference type="EMBL" id="JYDL01000055">
    <property type="protein sequence ID" value="KRX19781.1"/>
    <property type="molecule type" value="Genomic_DNA"/>
</dbReference>
<organism evidence="5 6">
    <name type="scientific">Trichinella nelsoni</name>
    <dbReference type="NCBI Taxonomy" id="6336"/>
    <lineage>
        <taxon>Eukaryota</taxon>
        <taxon>Metazoa</taxon>
        <taxon>Ecdysozoa</taxon>
        <taxon>Nematoda</taxon>
        <taxon>Enoplea</taxon>
        <taxon>Dorylaimia</taxon>
        <taxon>Trichinellida</taxon>
        <taxon>Trichinellidae</taxon>
        <taxon>Trichinella</taxon>
    </lineage>
</organism>
<dbReference type="PANTHER" id="PTHR12483">
    <property type="entry name" value="SOLUTE CARRIER FAMILY 31 COPPER TRANSPORTERS"/>
    <property type="match status" value="1"/>
</dbReference>
<evidence type="ECO:0000313" key="6">
    <source>
        <dbReference type="Proteomes" id="UP000054630"/>
    </source>
</evidence>
<dbReference type="InterPro" id="IPR007274">
    <property type="entry name" value="Cop_transporter"/>
</dbReference>
<dbReference type="STRING" id="6336.A0A0V0RZZ3"/>
<keyword evidence="2 4" id="KW-1133">Transmembrane helix</keyword>
<evidence type="ECO:0000256" key="2">
    <source>
        <dbReference type="ARBA" id="ARBA00022989"/>
    </source>
</evidence>
<keyword evidence="4" id="KW-0406">Ion transport</keyword>
<sequence>MTESRNSYLNYAAAACERLQQSTRSMNYSHAHHLDHGNGDGHDMPMMMMSMSFHGGVNEVILFSFWKITTLGGLLGSIVGIFLLAILYEGLKVMRETMLENALVEQNLRKKNGTVIDHADNCRQGIGETSQNQTSDIELFTLKSTRHRYWKNPVAFFKPQQQQQQQQSKLAFRLKPFSTAHIIQSTLHMIQLFFSYMLMLVVMTYNIWLLLAVIVGCGVGHLLFGWRRITRIETCEHCH</sequence>
<reference evidence="5 6" key="1">
    <citation type="submission" date="2015-01" db="EMBL/GenBank/DDBJ databases">
        <title>Evolution of Trichinella species and genotypes.</title>
        <authorList>
            <person name="Korhonen P.K."/>
            <person name="Edoardo P."/>
            <person name="Giuseppe L.R."/>
            <person name="Gasser R.B."/>
        </authorList>
    </citation>
    <scope>NUCLEOTIDE SEQUENCE [LARGE SCALE GENOMIC DNA]</scope>
    <source>
        <strain evidence="5">ISS37</strain>
    </source>
</reference>
<dbReference type="PANTHER" id="PTHR12483:SF115">
    <property type="entry name" value="COPPER TRANSPORT PROTEIN"/>
    <property type="match status" value="1"/>
</dbReference>
<dbReference type="Pfam" id="PF04145">
    <property type="entry name" value="Ctr"/>
    <property type="match status" value="1"/>
</dbReference>
<evidence type="ECO:0000256" key="3">
    <source>
        <dbReference type="ARBA" id="ARBA00023136"/>
    </source>
</evidence>
<dbReference type="GO" id="GO:0016020">
    <property type="term" value="C:membrane"/>
    <property type="evidence" value="ECO:0007669"/>
    <property type="project" value="UniProtKB-SubCell"/>
</dbReference>
<feature type="transmembrane region" description="Helical" evidence="4">
    <location>
        <begin position="205"/>
        <end position="224"/>
    </location>
</feature>
<keyword evidence="4" id="KW-0186">Copper</keyword>
<evidence type="ECO:0000313" key="5">
    <source>
        <dbReference type="EMBL" id="KRX19781.1"/>
    </source>
</evidence>
<protein>
    <recommendedName>
        <fullName evidence="4">Copper transport protein</fullName>
    </recommendedName>
</protein>
<evidence type="ECO:0000256" key="1">
    <source>
        <dbReference type="ARBA" id="ARBA00022692"/>
    </source>
</evidence>
<keyword evidence="3 4" id="KW-0472">Membrane</keyword>
<comment type="subcellular location">
    <subcellularLocation>
        <location evidence="4">Membrane</location>
        <topology evidence="4">Multi-pass membrane protein</topology>
    </subcellularLocation>
</comment>